<gene>
    <name evidence="1" type="ORF">US54_C0072G0004</name>
</gene>
<dbReference type="Proteomes" id="UP000034471">
    <property type="component" value="Unassembled WGS sequence"/>
</dbReference>
<accession>A0A0G0HCR3</accession>
<reference evidence="1 2" key="1">
    <citation type="journal article" date="2015" name="Nature">
        <title>rRNA introns, odd ribosomes, and small enigmatic genomes across a large radiation of phyla.</title>
        <authorList>
            <person name="Brown C.T."/>
            <person name="Hug L.A."/>
            <person name="Thomas B.C."/>
            <person name="Sharon I."/>
            <person name="Castelle C.J."/>
            <person name="Singh A."/>
            <person name="Wilkins M.J."/>
            <person name="Williams K.H."/>
            <person name="Banfield J.F."/>
        </authorList>
    </citation>
    <scope>NUCLEOTIDE SEQUENCE [LARGE SCALE GENOMIC DNA]</scope>
</reference>
<evidence type="ECO:0000313" key="1">
    <source>
        <dbReference type="EMBL" id="KKQ36330.1"/>
    </source>
</evidence>
<dbReference type="AlphaFoldDB" id="A0A0G0HCR3"/>
<name>A0A0G0HCR3_9BACT</name>
<comment type="caution">
    <text evidence="1">The sequence shown here is derived from an EMBL/GenBank/DDBJ whole genome shotgun (WGS) entry which is preliminary data.</text>
</comment>
<dbReference type="EMBL" id="LBTJ01000072">
    <property type="protein sequence ID" value="KKQ36330.1"/>
    <property type="molecule type" value="Genomic_DNA"/>
</dbReference>
<proteinExistence type="predicted"/>
<organism evidence="1 2">
    <name type="scientific">Candidatus Roizmanbacteria bacterium GW2011_GWA2_37_7</name>
    <dbReference type="NCBI Taxonomy" id="1618481"/>
    <lineage>
        <taxon>Bacteria</taxon>
        <taxon>Candidatus Roizmaniibacteriota</taxon>
    </lineage>
</organism>
<protein>
    <submittedName>
        <fullName evidence="1">Uncharacterized protein</fullName>
    </submittedName>
</protein>
<evidence type="ECO:0000313" key="2">
    <source>
        <dbReference type="Proteomes" id="UP000034471"/>
    </source>
</evidence>
<sequence length="74" mass="8395">MTILRIKYWANLVNKVLKPTTNGNYKIYSPSIYDAVLDNGVETVAGFLQAFKPLVPEKFKKAFELAINQIGENF</sequence>